<dbReference type="InterPro" id="IPR013783">
    <property type="entry name" value="Ig-like_fold"/>
</dbReference>
<dbReference type="InterPro" id="IPR006103">
    <property type="entry name" value="Glyco_hydro_2_cat"/>
</dbReference>
<dbReference type="Pfam" id="PF16355">
    <property type="entry name" value="DUF4982"/>
    <property type="match status" value="1"/>
</dbReference>
<dbReference type="InterPro" id="IPR017853">
    <property type="entry name" value="GH"/>
</dbReference>
<reference evidence="9" key="1">
    <citation type="submission" date="2021-01" db="EMBL/GenBank/DDBJ databases">
        <title>Modified the classification status of verrucomicrobia.</title>
        <authorList>
            <person name="Feng X."/>
        </authorList>
    </citation>
    <scope>NUCLEOTIDE SEQUENCE</scope>
    <source>
        <strain evidence="9">_KCTC 22039</strain>
    </source>
</reference>
<feature type="chain" id="PRO_5035276464" evidence="4">
    <location>
        <begin position="35"/>
        <end position="697"/>
    </location>
</feature>
<keyword evidence="2 9" id="KW-0378">Hydrolase</keyword>
<gene>
    <name evidence="9" type="ORF">JIN82_00430</name>
</gene>
<evidence type="ECO:0000259" key="6">
    <source>
        <dbReference type="Pfam" id="PF02836"/>
    </source>
</evidence>
<keyword evidence="3" id="KW-0326">Glycosidase</keyword>
<sequence length="697" mass="78199">MKPHTIKDLICRPLHRVVVTSSMAGLASASSLFAAEGSLSLPAEWNFSKGVKSQDVAEVKWEKVQLPHTWNAEDASNGGGKDMQSRDGYYRGPAAYQASFKSAKSAIEGKRVFLKFEAVATVATSYLNGEKLGEHKGGFAAHTYEISKQLKADGENDLLVLANNEWREDVIPLSGDFPVFGGIYRPVHLIVKNEVCISPLIYGSDGVQIIQQNVSKENAELKVNVWVDNSLSKSAATELQFILRDAEGKQVAESKLDAEIPAGESKQVSSLVKLAKPHLWHGIDDPYLYQLEVKLSSAGKPIDQFEHAVGFRFYHIDAEKGFFLNGEPYRLFGVNRHQDFGGKGWAISEAEQDLDMELIREIGARSLRLAHYPHSRYFYDLCDREGLMVWAELPLVDCISDHPDFAENSKNQLREMILQNGNNSSIFTWSMFNEMYHRKSPPANDVLVALNKLSHELDPSRFTVGASNKNNKELNNCTDHLAMNKYPGWYGGGATGMPGSMKKHNESGNKRGIAISEYGAGASIHHHELELKRPKTKGNWHPEGWQAHVHEENYRSIAAAGYCWGSFVWNMFDFASVWRTEGDKDGINDKGLVTYDRKVRKDAFYYYKANWSKEPVVHLTAKRFVERDSQKTPVKVYSNCGEVTLLVNGEEVGKAKPDEVMITSWKDVELKKGKNTIEVRATRDGKQVTDTCEWIVK</sequence>
<keyword evidence="4" id="KW-0732">Signal</keyword>
<dbReference type="SUPFAM" id="SSF51445">
    <property type="entry name" value="(Trans)glycosidases"/>
    <property type="match status" value="1"/>
</dbReference>
<evidence type="ECO:0000259" key="7">
    <source>
        <dbReference type="Pfam" id="PF16355"/>
    </source>
</evidence>
<dbReference type="InterPro" id="IPR036156">
    <property type="entry name" value="Beta-gal/glucu_dom_sf"/>
</dbReference>
<dbReference type="InterPro" id="IPR008979">
    <property type="entry name" value="Galactose-bd-like_sf"/>
</dbReference>
<dbReference type="Pfam" id="PF22666">
    <property type="entry name" value="Glyco_hydro_2_N2"/>
    <property type="match status" value="1"/>
</dbReference>
<dbReference type="SUPFAM" id="SSF49785">
    <property type="entry name" value="Galactose-binding domain-like"/>
    <property type="match status" value="1"/>
</dbReference>
<evidence type="ECO:0000256" key="2">
    <source>
        <dbReference type="ARBA" id="ARBA00022801"/>
    </source>
</evidence>
<dbReference type="PANTHER" id="PTHR42732">
    <property type="entry name" value="BETA-GALACTOSIDASE"/>
    <property type="match status" value="1"/>
</dbReference>
<dbReference type="Pfam" id="PF00703">
    <property type="entry name" value="Glyco_hydro_2"/>
    <property type="match status" value="1"/>
</dbReference>
<keyword evidence="10" id="KW-1185">Reference proteome</keyword>
<comment type="similarity">
    <text evidence="1">Belongs to the glycosyl hydrolase 2 family.</text>
</comment>
<feature type="domain" description="Glycoside hydrolase family 2 immunoglobulin-like beta-sandwich" evidence="5">
    <location>
        <begin position="210"/>
        <end position="312"/>
    </location>
</feature>
<dbReference type="Pfam" id="PF02836">
    <property type="entry name" value="Glyco_hydro_2_C"/>
    <property type="match status" value="1"/>
</dbReference>
<dbReference type="Proteomes" id="UP000624703">
    <property type="component" value="Unassembled WGS sequence"/>
</dbReference>
<evidence type="ECO:0000256" key="3">
    <source>
        <dbReference type="ARBA" id="ARBA00023295"/>
    </source>
</evidence>
<evidence type="ECO:0000256" key="4">
    <source>
        <dbReference type="SAM" id="SignalP"/>
    </source>
</evidence>
<dbReference type="InterPro" id="IPR032311">
    <property type="entry name" value="DUF4982"/>
</dbReference>
<feature type="domain" description="Glycoside hydrolase family 2 catalytic" evidence="6">
    <location>
        <begin position="320"/>
        <end position="609"/>
    </location>
</feature>
<dbReference type="Gene3D" id="2.60.120.260">
    <property type="entry name" value="Galactose-binding domain-like"/>
    <property type="match status" value="1"/>
</dbReference>
<dbReference type="InterPro" id="IPR054593">
    <property type="entry name" value="Beta-mannosidase-like_N2"/>
</dbReference>
<dbReference type="InterPro" id="IPR051913">
    <property type="entry name" value="GH2_Domain-Containing"/>
</dbReference>
<proteinExistence type="inferred from homology"/>
<name>A0A8J7SIJ7_9BACT</name>
<dbReference type="PRINTS" id="PR00132">
    <property type="entry name" value="GLHYDRLASE2"/>
</dbReference>
<dbReference type="Gene3D" id="2.60.40.10">
    <property type="entry name" value="Immunoglobulins"/>
    <property type="match status" value="2"/>
</dbReference>
<protein>
    <submittedName>
        <fullName evidence="9">Glycoside hydrolase family 2 protein</fullName>
    </submittedName>
</protein>
<dbReference type="AlphaFoldDB" id="A0A8J7SIJ7"/>
<evidence type="ECO:0000313" key="10">
    <source>
        <dbReference type="Proteomes" id="UP000624703"/>
    </source>
</evidence>
<comment type="caution">
    <text evidence="9">The sequence shown here is derived from an EMBL/GenBank/DDBJ whole genome shotgun (WGS) entry which is preliminary data.</text>
</comment>
<dbReference type="EMBL" id="JAENIM010000008">
    <property type="protein sequence ID" value="MBK1789610.1"/>
    <property type="molecule type" value="Genomic_DNA"/>
</dbReference>
<feature type="domain" description="DUF4982" evidence="7">
    <location>
        <begin position="630"/>
        <end position="688"/>
    </location>
</feature>
<feature type="signal peptide" evidence="4">
    <location>
        <begin position="1"/>
        <end position="34"/>
    </location>
</feature>
<dbReference type="InterPro" id="IPR006102">
    <property type="entry name" value="Ig-like_GH2"/>
</dbReference>
<dbReference type="Gene3D" id="3.20.20.80">
    <property type="entry name" value="Glycosidases"/>
    <property type="match status" value="1"/>
</dbReference>
<organism evidence="9 10">
    <name type="scientific">Persicirhabdus sediminis</name>
    <dbReference type="NCBI Taxonomy" id="454144"/>
    <lineage>
        <taxon>Bacteria</taxon>
        <taxon>Pseudomonadati</taxon>
        <taxon>Verrucomicrobiota</taxon>
        <taxon>Verrucomicrobiia</taxon>
        <taxon>Verrucomicrobiales</taxon>
        <taxon>Verrucomicrobiaceae</taxon>
        <taxon>Persicirhabdus</taxon>
    </lineage>
</organism>
<accession>A0A8J7SIJ7</accession>
<dbReference type="InterPro" id="IPR006101">
    <property type="entry name" value="Glyco_hydro_2"/>
</dbReference>
<evidence type="ECO:0000259" key="5">
    <source>
        <dbReference type="Pfam" id="PF00703"/>
    </source>
</evidence>
<feature type="domain" description="Beta-mannosidase-like galactose-binding" evidence="8">
    <location>
        <begin position="95"/>
        <end position="168"/>
    </location>
</feature>
<dbReference type="PANTHER" id="PTHR42732:SF1">
    <property type="entry name" value="BETA-MANNOSIDASE"/>
    <property type="match status" value="1"/>
</dbReference>
<dbReference type="SUPFAM" id="SSF49303">
    <property type="entry name" value="beta-Galactosidase/glucuronidase domain"/>
    <property type="match status" value="1"/>
</dbReference>
<dbReference type="GO" id="GO:0005975">
    <property type="term" value="P:carbohydrate metabolic process"/>
    <property type="evidence" value="ECO:0007669"/>
    <property type="project" value="InterPro"/>
</dbReference>
<evidence type="ECO:0000256" key="1">
    <source>
        <dbReference type="ARBA" id="ARBA00007401"/>
    </source>
</evidence>
<dbReference type="GO" id="GO:0004553">
    <property type="term" value="F:hydrolase activity, hydrolyzing O-glycosyl compounds"/>
    <property type="evidence" value="ECO:0007669"/>
    <property type="project" value="InterPro"/>
</dbReference>
<evidence type="ECO:0000259" key="8">
    <source>
        <dbReference type="Pfam" id="PF22666"/>
    </source>
</evidence>
<evidence type="ECO:0000313" key="9">
    <source>
        <dbReference type="EMBL" id="MBK1789610.1"/>
    </source>
</evidence>